<feature type="signal peptide" evidence="1">
    <location>
        <begin position="1"/>
        <end position="27"/>
    </location>
</feature>
<dbReference type="InterPro" id="IPR011042">
    <property type="entry name" value="6-blade_b-propeller_TolB-like"/>
</dbReference>
<dbReference type="Proteomes" id="UP001344632">
    <property type="component" value="Unassembled WGS sequence"/>
</dbReference>
<keyword evidence="1" id="KW-0732">Signal</keyword>
<keyword evidence="3" id="KW-1185">Reference proteome</keyword>
<sequence length="382" mass="43369">MMTNKRFIRMSTALLILIVLMSGCTHGQRSETIVIPSTEENHTSDQGSRSFQVKTIYRLPASVTDNDEMLGWSAPDTVIGLFKIVRSSERMKRNLQRISIPYENLTNVQNVDINTHSLELSPDGKYISGITKTQDGDSLTVISLSDGQHKEVARFNSREQLLVQKLSWSSDSRYLSYLFTDSNSRQESLGIYDTDADITKDYHLTGFENTGNITSVKISDDGRSMLFTMVQSSRKSSVVLGIINGSEVDVQYEHQTGGEQIAWLNNEQFVYLGTEGTLYEYDRRNSELSVLLENVERFEFSQNRKYIAYSLNEKDSIFAGKLQGKNILYEEPVYHGINPSQMLWSPDNNSLLVNGEKIYSRLSRTPMVASPSDHQPFIIKFQ</sequence>
<comment type="caution">
    <text evidence="2">The sequence shown here is derived from an EMBL/GenBank/DDBJ whole genome shotgun (WGS) entry which is preliminary data.</text>
</comment>
<reference evidence="2 3" key="1">
    <citation type="submission" date="2023-03" db="EMBL/GenBank/DDBJ databases">
        <title>Bacillus Genome Sequencing.</title>
        <authorList>
            <person name="Dunlap C."/>
        </authorList>
    </citation>
    <scope>NUCLEOTIDE SEQUENCE [LARGE SCALE GENOMIC DNA]</scope>
    <source>
        <strain evidence="2 3">BD-525</strain>
    </source>
</reference>
<dbReference type="Gene3D" id="2.120.10.30">
    <property type="entry name" value="TolB, C-terminal domain"/>
    <property type="match status" value="1"/>
</dbReference>
<gene>
    <name evidence="2" type="ORF">P4H66_22670</name>
</gene>
<dbReference type="EMBL" id="JARLKZ010000016">
    <property type="protein sequence ID" value="MEC0242620.1"/>
    <property type="molecule type" value="Genomic_DNA"/>
</dbReference>
<accession>A0ABU6GV76</accession>
<evidence type="ECO:0000313" key="2">
    <source>
        <dbReference type="EMBL" id="MEC0242620.1"/>
    </source>
</evidence>
<evidence type="ECO:0000313" key="3">
    <source>
        <dbReference type="Proteomes" id="UP001344632"/>
    </source>
</evidence>
<dbReference type="SUPFAM" id="SSF82171">
    <property type="entry name" value="DPP6 N-terminal domain-like"/>
    <property type="match status" value="1"/>
</dbReference>
<evidence type="ECO:0000256" key="1">
    <source>
        <dbReference type="SAM" id="SignalP"/>
    </source>
</evidence>
<organism evidence="2 3">
    <name type="scientific">Paenibacillus dokdonensis</name>
    <dbReference type="NCBI Taxonomy" id="2567944"/>
    <lineage>
        <taxon>Bacteria</taxon>
        <taxon>Bacillati</taxon>
        <taxon>Bacillota</taxon>
        <taxon>Bacilli</taxon>
        <taxon>Bacillales</taxon>
        <taxon>Paenibacillaceae</taxon>
        <taxon>Paenibacillus</taxon>
    </lineage>
</organism>
<protein>
    <submittedName>
        <fullName evidence="2">WD40 repeat domain-containing protein</fullName>
    </submittedName>
</protein>
<dbReference type="RefSeq" id="WP_326090389.1">
    <property type="nucleotide sequence ID" value="NZ_JARLKZ010000016.1"/>
</dbReference>
<name>A0ABU6GV76_9BACL</name>
<feature type="chain" id="PRO_5046316094" evidence="1">
    <location>
        <begin position="28"/>
        <end position="382"/>
    </location>
</feature>
<proteinExistence type="predicted"/>
<dbReference type="PROSITE" id="PS51257">
    <property type="entry name" value="PROKAR_LIPOPROTEIN"/>
    <property type="match status" value="1"/>
</dbReference>